<dbReference type="EMBL" id="PEMH01000333">
    <property type="protein sequence ID" value="RTH98877.1"/>
    <property type="molecule type" value="Genomic_DNA"/>
</dbReference>
<dbReference type="RefSeq" id="WP_015716771.1">
    <property type="nucleotide sequence ID" value="NZ_DAHVNI010000005.1"/>
</dbReference>
<dbReference type="EMBL" id="PEMG01000199">
    <property type="protein sequence ID" value="RTI08378.1"/>
    <property type="molecule type" value="Genomic_DNA"/>
</dbReference>
<evidence type="ECO:0000313" key="2">
    <source>
        <dbReference type="EMBL" id="RTH98877.1"/>
    </source>
</evidence>
<comment type="caution">
    <text evidence="2">The sequence shown here is derived from an EMBL/GenBank/DDBJ whole genome shotgun (WGS) entry which is preliminary data.</text>
</comment>
<dbReference type="Proteomes" id="UP000287467">
    <property type="component" value="Unassembled WGS sequence"/>
</dbReference>
<accession>A0A348XQ11</accession>
<evidence type="ECO:0000313" key="10">
    <source>
        <dbReference type="Proteomes" id="UP000288347"/>
    </source>
</evidence>
<evidence type="ECO:0000313" key="1">
    <source>
        <dbReference type="EMBL" id="RTH07742.1"/>
    </source>
</evidence>
<dbReference type="EMBL" id="PEMW01000111">
    <property type="protein sequence ID" value="RTI57879.1"/>
    <property type="molecule type" value="Genomic_DNA"/>
</dbReference>
<evidence type="ECO:0000313" key="9">
    <source>
        <dbReference type="Proteomes" id="UP000288073"/>
    </source>
</evidence>
<evidence type="ECO:0000313" key="7">
    <source>
        <dbReference type="Proteomes" id="UP000287173"/>
    </source>
</evidence>
<dbReference type="Proteomes" id="UP000286734">
    <property type="component" value="Unassembled WGS sequence"/>
</dbReference>
<sequence>MKARLHLVLNGHPSQGLPLELQLEGNEVRGVFRQENPVLGEVALPFASRLRGENLEAKLLPPPSLKVEGRVLSGTKGLELELELSLVLPEGQTWGERAFARILELLFYKSLERSLSQMPSSPV</sequence>
<name>A0A348XQ11_THESC</name>
<dbReference type="EMBL" id="PELP01000022">
    <property type="protein sequence ID" value="RTH07742.1"/>
    <property type="molecule type" value="Genomic_DNA"/>
</dbReference>
<dbReference type="AlphaFoldDB" id="A0A348XQ11"/>
<dbReference type="Proteomes" id="UP000288073">
    <property type="component" value="Unassembled WGS sequence"/>
</dbReference>
<evidence type="ECO:0000313" key="4">
    <source>
        <dbReference type="EMBL" id="RTI18520.1"/>
    </source>
</evidence>
<reference evidence="6 7" key="1">
    <citation type="journal article" date="2019" name="Extremophiles">
        <title>Biogeography of thermophiles and predominance of Thermus scotoductus in domestic water heaters.</title>
        <authorList>
            <person name="Wilpiszeski R.L."/>
            <person name="Zhang Z."/>
            <person name="House C.H."/>
        </authorList>
    </citation>
    <scope>NUCLEOTIDE SEQUENCE [LARGE SCALE GENOMIC DNA]</scope>
    <source>
        <strain evidence="4 9">10_S10</strain>
        <strain evidence="2 10">16_S16</strain>
        <strain evidence="3 7">17_S17</strain>
        <strain evidence="5 8">1_S1</strain>
        <strain evidence="1 6">34_S34</strain>
    </source>
</reference>
<dbReference type="Gene3D" id="3.30.530.70">
    <property type="entry name" value="Uncharacterised protein PF12723, DUF3809"/>
    <property type="match status" value="1"/>
</dbReference>
<protein>
    <submittedName>
        <fullName evidence="2">DUF3809 domain-containing protein</fullName>
    </submittedName>
</protein>
<dbReference type="EMBL" id="PEMN01000111">
    <property type="protein sequence ID" value="RTI18520.1"/>
    <property type="molecule type" value="Genomic_DNA"/>
</dbReference>
<dbReference type="Proteomes" id="UP000288347">
    <property type="component" value="Unassembled WGS sequence"/>
</dbReference>
<evidence type="ECO:0000313" key="8">
    <source>
        <dbReference type="Proteomes" id="UP000287467"/>
    </source>
</evidence>
<evidence type="ECO:0000313" key="5">
    <source>
        <dbReference type="EMBL" id="RTI57879.1"/>
    </source>
</evidence>
<organism evidence="2 10">
    <name type="scientific">Thermus scotoductus</name>
    <dbReference type="NCBI Taxonomy" id="37636"/>
    <lineage>
        <taxon>Bacteria</taxon>
        <taxon>Thermotogati</taxon>
        <taxon>Deinococcota</taxon>
        <taxon>Deinococci</taxon>
        <taxon>Thermales</taxon>
        <taxon>Thermaceae</taxon>
        <taxon>Thermus</taxon>
    </lineage>
</organism>
<gene>
    <name evidence="5" type="ORF">CSW14_04390</name>
    <name evidence="4" type="ORF">CSW23_04465</name>
    <name evidence="2" type="ORF">CSW29_08830</name>
    <name evidence="3" type="ORF">CSW30_07135</name>
    <name evidence="1" type="ORF">CSW47_01110</name>
</gene>
<proteinExistence type="predicted"/>
<evidence type="ECO:0000313" key="3">
    <source>
        <dbReference type="EMBL" id="RTI08378.1"/>
    </source>
</evidence>
<dbReference type="Pfam" id="PF12723">
    <property type="entry name" value="DUF3809"/>
    <property type="match status" value="1"/>
</dbReference>
<dbReference type="InterPro" id="IPR024219">
    <property type="entry name" value="DUF3809"/>
</dbReference>
<dbReference type="GeneID" id="93865929"/>
<evidence type="ECO:0000313" key="6">
    <source>
        <dbReference type="Proteomes" id="UP000286734"/>
    </source>
</evidence>
<dbReference type="Proteomes" id="UP000287173">
    <property type="component" value="Unassembled WGS sequence"/>
</dbReference>